<evidence type="ECO:0000313" key="3">
    <source>
        <dbReference type="EMBL" id="MBW2938997.1"/>
    </source>
</evidence>
<dbReference type="AlphaFoldDB" id="A0A9X1FSD5"/>
<feature type="chain" id="PRO_5040817998" evidence="1">
    <location>
        <begin position="23"/>
        <end position="200"/>
    </location>
</feature>
<evidence type="ECO:0000313" key="4">
    <source>
        <dbReference type="Proteomes" id="UP001138686"/>
    </source>
</evidence>
<sequence>MKTILHNFIVLILLTTTTTLLAQENENDGSFFDGWDFGAKAGINFSNMYGDVGNNTFLTFAHAGLVIDKRTSDEWLISFEPHVSGEGQVLNGGYDRIIYFNIPFLGKYHVSEALSIDGGIHLGVKVTEQTKFQNGNKENRNRFKRIAPGFTAGVTYDITEDWFLQFRTNLKLSDVVRKEGGDSEGSTILAFQVSIGKRFN</sequence>
<dbReference type="Pfam" id="PF13568">
    <property type="entry name" value="OMP_b-brl_2"/>
    <property type="match status" value="1"/>
</dbReference>
<dbReference type="RefSeq" id="WP_219053525.1">
    <property type="nucleotide sequence ID" value="NZ_JAHWDP010000007.1"/>
</dbReference>
<dbReference type="Proteomes" id="UP001138686">
    <property type="component" value="Unassembled WGS sequence"/>
</dbReference>
<accession>A0A9X1FSD5</accession>
<comment type="caution">
    <text evidence="3">The sequence shown here is derived from an EMBL/GenBank/DDBJ whole genome shotgun (WGS) entry which is preliminary data.</text>
</comment>
<keyword evidence="4" id="KW-1185">Reference proteome</keyword>
<organism evidence="3 4">
    <name type="scientific">Halomarinibacterium sedimenti</name>
    <dbReference type="NCBI Taxonomy" id="2857106"/>
    <lineage>
        <taxon>Bacteria</taxon>
        <taxon>Pseudomonadati</taxon>
        <taxon>Bacteroidota</taxon>
        <taxon>Flavobacteriia</taxon>
        <taxon>Flavobacteriales</taxon>
        <taxon>Flavobacteriaceae</taxon>
        <taxon>Halomarinibacterium</taxon>
    </lineage>
</organism>
<evidence type="ECO:0000259" key="2">
    <source>
        <dbReference type="Pfam" id="PF13568"/>
    </source>
</evidence>
<feature type="signal peptide" evidence="1">
    <location>
        <begin position="1"/>
        <end position="22"/>
    </location>
</feature>
<dbReference type="EMBL" id="JAHWDP010000007">
    <property type="protein sequence ID" value="MBW2938997.1"/>
    <property type="molecule type" value="Genomic_DNA"/>
</dbReference>
<feature type="domain" description="Outer membrane protein beta-barrel" evidence="2">
    <location>
        <begin position="22"/>
        <end position="175"/>
    </location>
</feature>
<gene>
    <name evidence="3" type="ORF">KXJ69_12845</name>
</gene>
<dbReference type="InterPro" id="IPR025665">
    <property type="entry name" value="Beta-barrel_OMP_2"/>
</dbReference>
<name>A0A9X1FSD5_9FLAO</name>
<protein>
    <submittedName>
        <fullName evidence="3">PorT family protein</fullName>
    </submittedName>
</protein>
<reference evidence="3" key="1">
    <citation type="submission" date="2021-07" db="EMBL/GenBank/DDBJ databases">
        <title>Aureisphaera sp. CAU 1614 isolated from sea sediment.</title>
        <authorList>
            <person name="Kim W."/>
        </authorList>
    </citation>
    <scope>NUCLEOTIDE SEQUENCE</scope>
    <source>
        <strain evidence="3">CAU 1614</strain>
    </source>
</reference>
<keyword evidence="1" id="KW-0732">Signal</keyword>
<proteinExistence type="predicted"/>
<evidence type="ECO:0000256" key="1">
    <source>
        <dbReference type="SAM" id="SignalP"/>
    </source>
</evidence>